<feature type="transmembrane region" description="Helical" evidence="1">
    <location>
        <begin position="980"/>
        <end position="1007"/>
    </location>
</feature>
<dbReference type="GO" id="GO:0005886">
    <property type="term" value="C:plasma membrane"/>
    <property type="evidence" value="ECO:0007669"/>
    <property type="project" value="TreeGrafter"/>
</dbReference>
<name>A0A419W4I6_9BACT</name>
<dbReference type="SUPFAM" id="SSF82714">
    <property type="entry name" value="Multidrug efflux transporter AcrB TolC docking domain, DN and DC subdomains"/>
    <property type="match status" value="2"/>
</dbReference>
<dbReference type="Gene3D" id="3.30.70.1440">
    <property type="entry name" value="Multidrug efflux transporter AcrB pore domain"/>
    <property type="match status" value="1"/>
</dbReference>
<feature type="transmembrane region" description="Helical" evidence="1">
    <location>
        <begin position="907"/>
        <end position="928"/>
    </location>
</feature>
<dbReference type="Pfam" id="PF00873">
    <property type="entry name" value="ACR_tran"/>
    <property type="match status" value="1"/>
</dbReference>
<comment type="caution">
    <text evidence="2">The sequence shown here is derived from an EMBL/GenBank/DDBJ whole genome shotgun (WGS) entry which is preliminary data.</text>
</comment>
<feature type="transmembrane region" description="Helical" evidence="1">
    <location>
        <begin position="12"/>
        <end position="31"/>
    </location>
</feature>
<feature type="transmembrane region" description="Helical" evidence="1">
    <location>
        <begin position="882"/>
        <end position="901"/>
    </location>
</feature>
<evidence type="ECO:0000313" key="3">
    <source>
        <dbReference type="Proteomes" id="UP000283387"/>
    </source>
</evidence>
<accession>A0A419W4I6</accession>
<keyword evidence="1" id="KW-0472">Membrane</keyword>
<protein>
    <submittedName>
        <fullName evidence="2">Multidrug efflux pump subunit AcrB</fullName>
    </submittedName>
</protein>
<feature type="transmembrane region" description="Helical" evidence="1">
    <location>
        <begin position="432"/>
        <end position="451"/>
    </location>
</feature>
<feature type="transmembrane region" description="Helical" evidence="1">
    <location>
        <begin position="360"/>
        <end position="382"/>
    </location>
</feature>
<organism evidence="2 3">
    <name type="scientific">Mangrovibacterium diazotrophicum</name>
    <dbReference type="NCBI Taxonomy" id="1261403"/>
    <lineage>
        <taxon>Bacteria</taxon>
        <taxon>Pseudomonadati</taxon>
        <taxon>Bacteroidota</taxon>
        <taxon>Bacteroidia</taxon>
        <taxon>Marinilabiliales</taxon>
        <taxon>Prolixibacteraceae</taxon>
        <taxon>Mangrovibacterium</taxon>
    </lineage>
</organism>
<feature type="transmembrane region" description="Helical" evidence="1">
    <location>
        <begin position="463"/>
        <end position="484"/>
    </location>
</feature>
<feature type="transmembrane region" description="Helical" evidence="1">
    <location>
        <begin position="388"/>
        <end position="411"/>
    </location>
</feature>
<dbReference type="SUPFAM" id="SSF82866">
    <property type="entry name" value="Multidrug efflux transporter AcrB transmembrane domain"/>
    <property type="match status" value="2"/>
</dbReference>
<dbReference type="PANTHER" id="PTHR32063:SF18">
    <property type="entry name" value="CATION EFFLUX SYSTEM PROTEIN"/>
    <property type="match status" value="1"/>
</dbReference>
<dbReference type="Gene3D" id="3.30.70.1320">
    <property type="entry name" value="Multidrug efflux transporter AcrB pore domain like"/>
    <property type="match status" value="1"/>
</dbReference>
<dbReference type="PANTHER" id="PTHR32063">
    <property type="match status" value="1"/>
</dbReference>
<sequence>MKSLTEYAFKNKVVVYFILLLVLLGGISSYFKMGKLEDAVFTIKTALVVTSYPGATPHEVEQEVSEVIERAVQEMSNVKEVFSSSWAGLSIVEINLEESMRSDEMPQTWDILRKKINDAYSELPAGAYPPQVIDDFGDVYGMFYAITGDGFTNEELNDYAEYIKRNMQTVSLVGKVTLFGSQNECVDIVINDAKISELGVNPGVIIQALNNQAGIAPSGNLELGENNIRVTGNLAYQNIDEIGKTLIQIGDEQIYLSDIAEIKKSYLQPERNRMLFNNNEAIGLGISTATGGNVLDLSENLKQRLEELMPNLPVGIEITPIYSEAKEVDNANNQFVVNLIESVVIVVVVLLLFMGLRSGLLIGSGLIFSILGTIIIMNGMHISMHRSSLAAIIIAMGMLVDNAIVVTDGALVDIQRGLNRKKAIISVSKLTAMPLLGATLIAILAFLPVFLAPNSAGEINHDLFLVLAISLSLSWVFAMTQTAITNEQFLKTPKTIKDPYDNKFYRLFQGFLTSVIRYKWISLGVMVAALFFGVVLFGSVKKAFFAPLEKSYTLVDYWLPEGTTINKVGSDLEQVVADLKEEFPEIVNVTTSLGETPPRYMLPVQVVKPHSSFGQLLIETHDADEAEAIKPRLRSYLSEHCPDASAQIKGYIAGPPIPYKVEARFIGPDPDVLRELSEKAKAIMHEHPECSDIKDDWRNQVLTWDPQFSELKANRVGITRSDLGAAIQRLTSSGLVIGEYRENEDKLPLVLKVDNQAQNSLESISNTGVWSRAGRTSVPLKEVVDKIDVSWQNSVIQKYNQERAITVQCNPVDPFMSGATLLSYVKNDIEAVKLPAGYKMMWAGEYKPSQEANEATGTYFPLAMLLIVLIIVMLFNNIRQSIIVILVIPLQLIGVAFGLFITNSVFGFMAIVGFLGLMGMVLKNAIVLMDQIKINLEKEGVIPFNAIINASISRMRPVFLAAATTMLGMLPLVTDPMFSSMAITIIFGLLFATLLTLIGVPLLYAIFFHVKTPKQLNA</sequence>
<feature type="transmembrane region" description="Helical" evidence="1">
    <location>
        <begin position="335"/>
        <end position="353"/>
    </location>
</feature>
<keyword evidence="3" id="KW-1185">Reference proteome</keyword>
<dbReference type="RefSeq" id="WP_120271770.1">
    <property type="nucleotide sequence ID" value="NZ_RAPN01000001.1"/>
</dbReference>
<reference evidence="2 3" key="1">
    <citation type="submission" date="2018-09" db="EMBL/GenBank/DDBJ databases">
        <title>Genomic Encyclopedia of Archaeal and Bacterial Type Strains, Phase II (KMG-II): from individual species to whole genera.</title>
        <authorList>
            <person name="Goeker M."/>
        </authorList>
    </citation>
    <scope>NUCLEOTIDE SEQUENCE [LARGE SCALE GENOMIC DNA]</scope>
    <source>
        <strain evidence="2 3">DSM 27148</strain>
    </source>
</reference>
<dbReference type="Gene3D" id="1.20.1640.10">
    <property type="entry name" value="Multidrug efflux transporter AcrB transmembrane domain"/>
    <property type="match status" value="2"/>
</dbReference>
<dbReference type="EMBL" id="RAPN01000001">
    <property type="protein sequence ID" value="RKD90359.1"/>
    <property type="molecule type" value="Genomic_DNA"/>
</dbReference>
<dbReference type="Gene3D" id="3.30.70.1430">
    <property type="entry name" value="Multidrug efflux transporter AcrB pore domain"/>
    <property type="match status" value="2"/>
</dbReference>
<dbReference type="GO" id="GO:0042910">
    <property type="term" value="F:xenobiotic transmembrane transporter activity"/>
    <property type="evidence" value="ECO:0007669"/>
    <property type="project" value="TreeGrafter"/>
</dbReference>
<dbReference type="OrthoDB" id="9798415at2"/>
<dbReference type="SUPFAM" id="SSF82693">
    <property type="entry name" value="Multidrug efflux transporter AcrB pore domain, PN1, PN2, PC1 and PC2 subdomains"/>
    <property type="match status" value="2"/>
</dbReference>
<gene>
    <name evidence="2" type="ORF">BC643_0696</name>
</gene>
<feature type="transmembrane region" description="Helical" evidence="1">
    <location>
        <begin position="520"/>
        <end position="540"/>
    </location>
</feature>
<proteinExistence type="predicted"/>
<dbReference type="AlphaFoldDB" id="A0A419W4I6"/>
<feature type="transmembrane region" description="Helical" evidence="1">
    <location>
        <begin position="858"/>
        <end position="875"/>
    </location>
</feature>
<keyword evidence="1" id="KW-1133">Transmembrane helix</keyword>
<dbReference type="InterPro" id="IPR027463">
    <property type="entry name" value="AcrB_DN_DC_subdom"/>
</dbReference>
<dbReference type="Proteomes" id="UP000283387">
    <property type="component" value="Unassembled WGS sequence"/>
</dbReference>
<dbReference type="Gene3D" id="3.30.2090.10">
    <property type="entry name" value="Multidrug efflux transporter AcrB TolC docking domain, DN and DC subdomains"/>
    <property type="match status" value="2"/>
</dbReference>
<dbReference type="PRINTS" id="PR00702">
    <property type="entry name" value="ACRIFLAVINRP"/>
</dbReference>
<keyword evidence="1" id="KW-0812">Transmembrane</keyword>
<dbReference type="InterPro" id="IPR001036">
    <property type="entry name" value="Acrflvin-R"/>
</dbReference>
<feature type="transmembrane region" description="Helical" evidence="1">
    <location>
        <begin position="957"/>
        <end position="974"/>
    </location>
</feature>
<evidence type="ECO:0000256" key="1">
    <source>
        <dbReference type="SAM" id="Phobius"/>
    </source>
</evidence>
<evidence type="ECO:0000313" key="2">
    <source>
        <dbReference type="EMBL" id="RKD90359.1"/>
    </source>
</evidence>